<dbReference type="Proteomes" id="UP000593564">
    <property type="component" value="Unassembled WGS sequence"/>
</dbReference>
<reference evidence="1 2" key="2">
    <citation type="submission" date="2020-07" db="EMBL/GenBank/DDBJ databases">
        <title>Genome assembly of wild tea tree DASZ reveals pedigree and selection history of tea varieties.</title>
        <authorList>
            <person name="Zhang W."/>
        </authorList>
    </citation>
    <scope>NUCLEOTIDE SEQUENCE [LARGE SCALE GENOMIC DNA]</scope>
    <source>
        <strain evidence="2">cv. G240</strain>
        <tissue evidence="1">Leaf</tissue>
    </source>
</reference>
<sequence>MSKAPFTSDLSRRRFCFSSSCRTVALVVLCHFEHAIQVRLSLQSIVHKP</sequence>
<evidence type="ECO:0000313" key="2">
    <source>
        <dbReference type="Proteomes" id="UP000593564"/>
    </source>
</evidence>
<keyword evidence="2" id="KW-1185">Reference proteome</keyword>
<dbReference type="EMBL" id="JACBKZ010000005">
    <property type="protein sequence ID" value="KAF5950515.1"/>
    <property type="molecule type" value="Genomic_DNA"/>
</dbReference>
<protein>
    <submittedName>
        <fullName evidence="1">Uncharacterized protein</fullName>
    </submittedName>
</protein>
<gene>
    <name evidence="1" type="ORF">HYC85_012508</name>
</gene>
<dbReference type="AlphaFoldDB" id="A0A7J7HD16"/>
<evidence type="ECO:0000313" key="1">
    <source>
        <dbReference type="EMBL" id="KAF5950515.1"/>
    </source>
</evidence>
<name>A0A7J7HD16_CAMSI</name>
<comment type="caution">
    <text evidence="1">The sequence shown here is derived from an EMBL/GenBank/DDBJ whole genome shotgun (WGS) entry which is preliminary data.</text>
</comment>
<proteinExistence type="predicted"/>
<organism evidence="1 2">
    <name type="scientific">Camellia sinensis</name>
    <name type="common">Tea plant</name>
    <name type="synonym">Thea sinensis</name>
    <dbReference type="NCBI Taxonomy" id="4442"/>
    <lineage>
        <taxon>Eukaryota</taxon>
        <taxon>Viridiplantae</taxon>
        <taxon>Streptophyta</taxon>
        <taxon>Embryophyta</taxon>
        <taxon>Tracheophyta</taxon>
        <taxon>Spermatophyta</taxon>
        <taxon>Magnoliopsida</taxon>
        <taxon>eudicotyledons</taxon>
        <taxon>Gunneridae</taxon>
        <taxon>Pentapetalae</taxon>
        <taxon>asterids</taxon>
        <taxon>Ericales</taxon>
        <taxon>Theaceae</taxon>
        <taxon>Camellia</taxon>
    </lineage>
</organism>
<accession>A0A7J7HD16</accession>
<reference evidence="2" key="1">
    <citation type="journal article" date="2020" name="Nat. Commun.">
        <title>Genome assembly of wild tea tree DASZ reveals pedigree and selection history of tea varieties.</title>
        <authorList>
            <person name="Zhang W."/>
            <person name="Zhang Y."/>
            <person name="Qiu H."/>
            <person name="Guo Y."/>
            <person name="Wan H."/>
            <person name="Zhang X."/>
            <person name="Scossa F."/>
            <person name="Alseekh S."/>
            <person name="Zhang Q."/>
            <person name="Wang P."/>
            <person name="Xu L."/>
            <person name="Schmidt M.H."/>
            <person name="Jia X."/>
            <person name="Li D."/>
            <person name="Zhu A."/>
            <person name="Guo F."/>
            <person name="Chen W."/>
            <person name="Ni D."/>
            <person name="Usadel B."/>
            <person name="Fernie A.R."/>
            <person name="Wen W."/>
        </authorList>
    </citation>
    <scope>NUCLEOTIDE SEQUENCE [LARGE SCALE GENOMIC DNA]</scope>
    <source>
        <strain evidence="2">cv. G240</strain>
    </source>
</reference>